<keyword evidence="6" id="KW-0418">Kinase</keyword>
<comment type="subcellular location">
    <subcellularLocation>
        <location evidence="1">Cytoplasm</location>
    </subcellularLocation>
</comment>
<keyword evidence="3 9" id="KW-0762">Sugar transport</keyword>
<protein>
    <submittedName>
        <fullName evidence="9">PTS glucose transporter subunit IIA</fullName>
    </submittedName>
</protein>
<dbReference type="PANTHER" id="PTHR45008:SF1">
    <property type="entry name" value="PTS SYSTEM GLUCOSE-SPECIFIC EIIA COMPONENT"/>
    <property type="match status" value="1"/>
</dbReference>
<evidence type="ECO:0000256" key="2">
    <source>
        <dbReference type="ARBA" id="ARBA00022448"/>
    </source>
</evidence>
<feature type="region of interest" description="Disordered" evidence="7">
    <location>
        <begin position="11"/>
        <end position="38"/>
    </location>
</feature>
<keyword evidence="10" id="KW-1185">Reference proteome</keyword>
<comment type="caution">
    <text evidence="9">The sequence shown here is derived from an EMBL/GenBank/DDBJ whole genome shotgun (WGS) entry which is preliminary data.</text>
</comment>
<dbReference type="InterPro" id="IPR050890">
    <property type="entry name" value="PTS_EIIA_component"/>
</dbReference>
<evidence type="ECO:0000256" key="4">
    <source>
        <dbReference type="ARBA" id="ARBA00022679"/>
    </source>
</evidence>
<evidence type="ECO:0000313" key="9">
    <source>
        <dbReference type="EMBL" id="MBC3537841.1"/>
    </source>
</evidence>
<dbReference type="Pfam" id="PF00358">
    <property type="entry name" value="PTS_EIIA_1"/>
    <property type="match status" value="2"/>
</dbReference>
<accession>A0ABR6VKN0</accession>
<dbReference type="InterPro" id="IPR001127">
    <property type="entry name" value="PTS_EIIA_1_perm"/>
</dbReference>
<evidence type="ECO:0000256" key="7">
    <source>
        <dbReference type="SAM" id="MobiDB-lite"/>
    </source>
</evidence>
<evidence type="ECO:0000256" key="1">
    <source>
        <dbReference type="ARBA" id="ARBA00004496"/>
    </source>
</evidence>
<dbReference type="Gene3D" id="2.70.70.10">
    <property type="entry name" value="Glucose Permease (Domain IIA)"/>
    <property type="match status" value="2"/>
</dbReference>
<keyword evidence="5" id="KW-0598">Phosphotransferase system</keyword>
<feature type="domain" description="PTS EIIA type-1" evidence="8">
    <location>
        <begin position="66"/>
        <end position="170"/>
    </location>
</feature>
<feature type="domain" description="PTS EIIA type-1" evidence="8">
    <location>
        <begin position="218"/>
        <end position="322"/>
    </location>
</feature>
<dbReference type="Proteomes" id="UP000606870">
    <property type="component" value="Unassembled WGS sequence"/>
</dbReference>
<organism evidence="9 10">
    <name type="scientific">Megasphaera hominis</name>
    <dbReference type="NCBI Taxonomy" id="159836"/>
    <lineage>
        <taxon>Bacteria</taxon>
        <taxon>Bacillati</taxon>
        <taxon>Bacillota</taxon>
        <taxon>Negativicutes</taxon>
        <taxon>Veillonellales</taxon>
        <taxon>Veillonellaceae</taxon>
        <taxon>Megasphaera</taxon>
    </lineage>
</organism>
<dbReference type="SUPFAM" id="SSF51261">
    <property type="entry name" value="Duplicated hybrid motif"/>
    <property type="match status" value="2"/>
</dbReference>
<dbReference type="EMBL" id="JACOGK010000044">
    <property type="protein sequence ID" value="MBC3537841.1"/>
    <property type="molecule type" value="Genomic_DNA"/>
</dbReference>
<gene>
    <name evidence="9" type="ORF">H8J70_11380</name>
</gene>
<keyword evidence="2" id="KW-0813">Transport</keyword>
<evidence type="ECO:0000259" key="8">
    <source>
        <dbReference type="PROSITE" id="PS51093"/>
    </source>
</evidence>
<dbReference type="PROSITE" id="PS51093">
    <property type="entry name" value="PTS_EIIA_TYPE_1"/>
    <property type="match status" value="2"/>
</dbReference>
<keyword evidence="4" id="KW-0808">Transferase</keyword>
<evidence type="ECO:0000256" key="3">
    <source>
        <dbReference type="ARBA" id="ARBA00022597"/>
    </source>
</evidence>
<name>A0ABR6VKN0_9FIRM</name>
<dbReference type="RefSeq" id="WP_186504413.1">
    <property type="nucleotide sequence ID" value="NZ_JACOGK010000044.1"/>
</dbReference>
<dbReference type="InterPro" id="IPR011055">
    <property type="entry name" value="Dup_hybrid_motif"/>
</dbReference>
<sequence length="346" mass="36618">MILKHITSFLHSPGTEPPGEAVENTVSAAAPPAAPEPDYSSLGTGLSLPFASPFTGTLQAITKAPDEAFAQKMTGDGFFVYPREDTVYAPCDSEVTFVFDTRHAIGLTGDNGVEYLLHIGIDTVTLDGAGFTVFVTAGQHVKKGEKLLTFDAGLIRSRGLCDACICVFTDLPESYELHLAAETDVQAGALAATLTYPKAYGLYSPCTGILQAITDAPDPDVAKKIPGDGFLVYPEDCSLYAPCNSTVSFVFEEGHALGMITTDGVEYVLHAGIGTARLQGEGFTVFVQDGAVVQKGDKLLTFDQPFLKSKGFSDACLCLFTDLPPDRPVHLAASGRVTAGSLVAWF</sequence>
<evidence type="ECO:0000256" key="5">
    <source>
        <dbReference type="ARBA" id="ARBA00022683"/>
    </source>
</evidence>
<evidence type="ECO:0000313" key="10">
    <source>
        <dbReference type="Proteomes" id="UP000606870"/>
    </source>
</evidence>
<evidence type="ECO:0000256" key="6">
    <source>
        <dbReference type="ARBA" id="ARBA00022777"/>
    </source>
</evidence>
<dbReference type="PANTHER" id="PTHR45008">
    <property type="entry name" value="PTS SYSTEM GLUCOSE-SPECIFIC EIIA COMPONENT"/>
    <property type="match status" value="1"/>
</dbReference>
<proteinExistence type="predicted"/>
<dbReference type="NCBIfam" id="TIGR00830">
    <property type="entry name" value="PTBA"/>
    <property type="match status" value="2"/>
</dbReference>
<reference evidence="9 10" key="1">
    <citation type="submission" date="2020-08" db="EMBL/GenBank/DDBJ databases">
        <authorList>
            <person name="Liu C."/>
            <person name="Sun Q."/>
        </authorList>
    </citation>
    <scope>NUCLEOTIDE SEQUENCE [LARGE SCALE GENOMIC DNA]</scope>
    <source>
        <strain evidence="9 10">NSJ-59</strain>
    </source>
</reference>